<dbReference type="EMBL" id="BMLP01000006">
    <property type="protein sequence ID" value="GGO35603.1"/>
    <property type="molecule type" value="Genomic_DNA"/>
</dbReference>
<dbReference type="PANTHER" id="PTHR43179:SF12">
    <property type="entry name" value="GALACTOFURANOSYLTRANSFERASE GLFT2"/>
    <property type="match status" value="1"/>
</dbReference>
<keyword evidence="2" id="KW-0328">Glycosyltransferase</keyword>
<evidence type="ECO:0000256" key="2">
    <source>
        <dbReference type="ARBA" id="ARBA00022676"/>
    </source>
</evidence>
<feature type="domain" description="Glycosyltransferase 2-like" evidence="4">
    <location>
        <begin position="104"/>
        <end position="215"/>
    </location>
</feature>
<keyword evidence="6" id="KW-1185">Reference proteome</keyword>
<dbReference type="Pfam" id="PF00535">
    <property type="entry name" value="Glycos_transf_2"/>
    <property type="match status" value="1"/>
</dbReference>
<gene>
    <name evidence="5" type="ORF">GCM10010991_28150</name>
</gene>
<dbReference type="OrthoDB" id="9771846at2"/>
<dbReference type="GO" id="GO:0016757">
    <property type="term" value="F:glycosyltransferase activity"/>
    <property type="evidence" value="ECO:0007669"/>
    <property type="project" value="UniProtKB-KW"/>
</dbReference>
<proteinExistence type="inferred from homology"/>
<evidence type="ECO:0000259" key="4">
    <source>
        <dbReference type="Pfam" id="PF00535"/>
    </source>
</evidence>
<dbReference type="InterPro" id="IPR001173">
    <property type="entry name" value="Glyco_trans_2-like"/>
</dbReference>
<protein>
    <recommendedName>
        <fullName evidence="4">Glycosyltransferase 2-like domain-containing protein</fullName>
    </recommendedName>
</protein>
<organism evidence="5 6">
    <name type="scientific">Gemmobacter aquaticus</name>
    <dbReference type="NCBI Taxonomy" id="490185"/>
    <lineage>
        <taxon>Bacteria</taxon>
        <taxon>Pseudomonadati</taxon>
        <taxon>Pseudomonadota</taxon>
        <taxon>Alphaproteobacteria</taxon>
        <taxon>Rhodobacterales</taxon>
        <taxon>Paracoccaceae</taxon>
        <taxon>Gemmobacter</taxon>
    </lineage>
</organism>
<sequence>MIDTARLPLVLRHDLPLTVRLTLVHGRSDALALDGTGPQDQVLPLGQDKARGVFAVDCLIARPECAARQVTLRLNQQEQCVEIAAVGPVAPLTMNPDLPAARLTILMPVKDGGQVLADCLRSTLDELSRLDGGQLVIVDDGSTQAATMEMLDCAAARADVTLIRSGGGLGFTAAVNLGLRHIGAGPVLLLNSDVWVPAGTFARMLHHLREADVGTVTPLSNNAGSFCLLGPGKPAHMPAPDVCEILAQAADCHNSGCAIDVPSGNGFAMLISHECLRAVGPLSGIYESGYYEEVDFCLRASLRGWRHVAATDCFVGHVGSVTYGATKQRLTSANFRRLQQRFPHYADLYQGFVALDPLAAARRRILAELGPDRPLNPIDEHCPRPVAGGRVLLPSGNGNPVVLPCQGGIHAIVVNHRFRRLRIVPRLQLHASGVALYPGHNLLARFDEATETMLILDGREGRPLVEIALRDATSTDLAKLETAVLRFVASEAQEDESHALSV</sequence>
<dbReference type="SUPFAM" id="SSF53448">
    <property type="entry name" value="Nucleotide-diphospho-sugar transferases"/>
    <property type="match status" value="1"/>
</dbReference>
<evidence type="ECO:0000256" key="3">
    <source>
        <dbReference type="ARBA" id="ARBA00022679"/>
    </source>
</evidence>
<dbReference type="InterPro" id="IPR029044">
    <property type="entry name" value="Nucleotide-diphossugar_trans"/>
</dbReference>
<comment type="similarity">
    <text evidence="1">Belongs to the glycosyltransferase 2 family.</text>
</comment>
<dbReference type="RefSeq" id="WP_158635604.1">
    <property type="nucleotide sequence ID" value="NZ_BMLP01000006.1"/>
</dbReference>
<evidence type="ECO:0000313" key="5">
    <source>
        <dbReference type="EMBL" id="GGO35603.1"/>
    </source>
</evidence>
<evidence type="ECO:0000313" key="6">
    <source>
        <dbReference type="Proteomes" id="UP000598196"/>
    </source>
</evidence>
<dbReference type="AlphaFoldDB" id="A0A917YM96"/>
<dbReference type="Proteomes" id="UP000598196">
    <property type="component" value="Unassembled WGS sequence"/>
</dbReference>
<dbReference type="Gene3D" id="3.90.550.10">
    <property type="entry name" value="Spore Coat Polysaccharide Biosynthesis Protein SpsA, Chain A"/>
    <property type="match status" value="1"/>
</dbReference>
<keyword evidence="3" id="KW-0808">Transferase</keyword>
<comment type="caution">
    <text evidence="5">The sequence shown here is derived from an EMBL/GenBank/DDBJ whole genome shotgun (WGS) entry which is preliminary data.</text>
</comment>
<accession>A0A917YM96</accession>
<evidence type="ECO:0000256" key="1">
    <source>
        <dbReference type="ARBA" id="ARBA00006739"/>
    </source>
</evidence>
<name>A0A917YM96_9RHOB</name>
<reference evidence="5 6" key="1">
    <citation type="journal article" date="2014" name="Int. J. Syst. Evol. Microbiol.">
        <title>Complete genome sequence of Corynebacterium casei LMG S-19264T (=DSM 44701T), isolated from a smear-ripened cheese.</title>
        <authorList>
            <consortium name="US DOE Joint Genome Institute (JGI-PGF)"/>
            <person name="Walter F."/>
            <person name="Albersmeier A."/>
            <person name="Kalinowski J."/>
            <person name="Ruckert C."/>
        </authorList>
    </citation>
    <scope>NUCLEOTIDE SEQUENCE [LARGE SCALE GENOMIC DNA]</scope>
    <source>
        <strain evidence="5 6">CGMCC 1.7029</strain>
    </source>
</reference>
<dbReference type="PANTHER" id="PTHR43179">
    <property type="entry name" value="RHAMNOSYLTRANSFERASE WBBL"/>
    <property type="match status" value="1"/>
</dbReference>